<organism evidence="2 3">
    <name type="scientific">Pleomorphomonas carboxyditropha</name>
    <dbReference type="NCBI Taxonomy" id="2023338"/>
    <lineage>
        <taxon>Bacteria</taxon>
        <taxon>Pseudomonadati</taxon>
        <taxon>Pseudomonadota</taxon>
        <taxon>Alphaproteobacteria</taxon>
        <taxon>Hyphomicrobiales</taxon>
        <taxon>Pleomorphomonadaceae</taxon>
        <taxon>Pleomorphomonas</taxon>
    </lineage>
</organism>
<dbReference type="EMBL" id="NQVN01000012">
    <property type="protein sequence ID" value="PIO98106.1"/>
    <property type="molecule type" value="Genomic_DNA"/>
</dbReference>
<comment type="caution">
    <text evidence="2">The sequence shown here is derived from an EMBL/GenBank/DDBJ whole genome shotgun (WGS) entry which is preliminary data.</text>
</comment>
<proteinExistence type="predicted"/>
<dbReference type="AlphaFoldDB" id="A0A2G9WTR2"/>
<gene>
    <name evidence="2" type="ORF">CJ014_17215</name>
</gene>
<reference evidence="2 3" key="1">
    <citation type="submission" date="2017-08" db="EMBL/GenBank/DDBJ databases">
        <title>Pleomorphomonas carboxidotrophicus sp. nov., a new mesophilic hydrogenogenic carboxidotroph.</title>
        <authorList>
            <person name="Esquivel-Elizondo S."/>
            <person name="Krajmalnik-Brown R."/>
            <person name="Maldonado J."/>
        </authorList>
    </citation>
    <scope>NUCLEOTIDE SEQUENCE [LARGE SCALE GENOMIC DNA]</scope>
    <source>
        <strain evidence="2 3">SVCO-16</strain>
    </source>
</reference>
<feature type="chain" id="PRO_5013648094" evidence="1">
    <location>
        <begin position="26"/>
        <end position="75"/>
    </location>
</feature>
<evidence type="ECO:0000256" key="1">
    <source>
        <dbReference type="SAM" id="SignalP"/>
    </source>
</evidence>
<sequence>MKPSRLSPGLCLFVPSTLISSALLAQDYKWPDKIPSESTELIPQAASPGVFKFTQNMIGRLKNGNDTAGLVMHAA</sequence>
<feature type="signal peptide" evidence="1">
    <location>
        <begin position="1"/>
        <end position="25"/>
    </location>
</feature>
<accession>A0A2G9WTR2</accession>
<keyword evidence="3" id="KW-1185">Reference proteome</keyword>
<protein>
    <submittedName>
        <fullName evidence="2">Uncharacterized protein</fullName>
    </submittedName>
</protein>
<name>A0A2G9WTR2_9HYPH</name>
<evidence type="ECO:0000313" key="3">
    <source>
        <dbReference type="Proteomes" id="UP000231070"/>
    </source>
</evidence>
<keyword evidence="1" id="KW-0732">Signal</keyword>
<evidence type="ECO:0000313" key="2">
    <source>
        <dbReference type="EMBL" id="PIO98106.1"/>
    </source>
</evidence>
<dbReference type="RefSeq" id="WP_100081720.1">
    <property type="nucleotide sequence ID" value="NZ_NQVN01000012.1"/>
</dbReference>
<dbReference type="Proteomes" id="UP000231070">
    <property type="component" value="Unassembled WGS sequence"/>
</dbReference>